<dbReference type="AlphaFoldDB" id="A0AAF3J946"/>
<feature type="transmembrane region" description="Helical" evidence="1">
    <location>
        <begin position="57"/>
        <end position="78"/>
    </location>
</feature>
<evidence type="ECO:0000256" key="1">
    <source>
        <dbReference type="SAM" id="Phobius"/>
    </source>
</evidence>
<keyword evidence="1" id="KW-1133">Transmembrane helix</keyword>
<keyword evidence="1" id="KW-0472">Membrane</keyword>
<dbReference type="WBParaSite" id="MBELARI_LOCUS4137">
    <property type="protein sequence ID" value="MBELARI_LOCUS4137"/>
    <property type="gene ID" value="MBELARI_LOCUS4137"/>
</dbReference>
<name>A0AAF3J946_9BILA</name>
<reference evidence="3" key="1">
    <citation type="submission" date="2024-02" db="UniProtKB">
        <authorList>
            <consortium name="WormBaseParasite"/>
        </authorList>
    </citation>
    <scope>IDENTIFICATION</scope>
</reference>
<proteinExistence type="predicted"/>
<evidence type="ECO:0000313" key="3">
    <source>
        <dbReference type="WBParaSite" id="MBELARI_LOCUS4137"/>
    </source>
</evidence>
<evidence type="ECO:0000313" key="2">
    <source>
        <dbReference type="Proteomes" id="UP000887575"/>
    </source>
</evidence>
<keyword evidence="1" id="KW-0812">Transmembrane</keyword>
<organism evidence="2 3">
    <name type="scientific">Mesorhabditis belari</name>
    <dbReference type="NCBI Taxonomy" id="2138241"/>
    <lineage>
        <taxon>Eukaryota</taxon>
        <taxon>Metazoa</taxon>
        <taxon>Ecdysozoa</taxon>
        <taxon>Nematoda</taxon>
        <taxon>Chromadorea</taxon>
        <taxon>Rhabditida</taxon>
        <taxon>Rhabditina</taxon>
        <taxon>Rhabditomorpha</taxon>
        <taxon>Rhabditoidea</taxon>
        <taxon>Rhabditidae</taxon>
        <taxon>Mesorhabditinae</taxon>
        <taxon>Mesorhabditis</taxon>
    </lineage>
</organism>
<sequence>MKQLKRCGKASRTETLLMVQMLSNSFMILINFLVAYFLGIFIVTFLGWAMLDILDRLINFNQALLFGLASSTMSILFLRKPRERARTKSTIVNQTASRYRH</sequence>
<accession>A0AAF3J946</accession>
<keyword evidence="2" id="KW-1185">Reference proteome</keyword>
<protein>
    <submittedName>
        <fullName evidence="3">Uncharacterized protein</fullName>
    </submittedName>
</protein>
<feature type="transmembrane region" description="Helical" evidence="1">
    <location>
        <begin position="21"/>
        <end position="51"/>
    </location>
</feature>
<dbReference type="Proteomes" id="UP000887575">
    <property type="component" value="Unassembled WGS sequence"/>
</dbReference>